<organism evidence="2">
    <name type="scientific">bioreactor metagenome</name>
    <dbReference type="NCBI Taxonomy" id="1076179"/>
    <lineage>
        <taxon>unclassified sequences</taxon>
        <taxon>metagenomes</taxon>
        <taxon>ecological metagenomes</taxon>
    </lineage>
</organism>
<feature type="compositionally biased region" description="Basic and acidic residues" evidence="1">
    <location>
        <begin position="1"/>
        <end position="20"/>
    </location>
</feature>
<comment type="caution">
    <text evidence="2">The sequence shown here is derived from an EMBL/GenBank/DDBJ whole genome shotgun (WGS) entry which is preliminary data.</text>
</comment>
<dbReference type="AlphaFoldDB" id="A0A644ZFS3"/>
<evidence type="ECO:0000313" key="2">
    <source>
        <dbReference type="EMBL" id="MPM39735.1"/>
    </source>
</evidence>
<dbReference type="EMBL" id="VSSQ01008751">
    <property type="protein sequence ID" value="MPM39735.1"/>
    <property type="molecule type" value="Genomic_DNA"/>
</dbReference>
<accession>A0A644ZFS3</accession>
<protein>
    <submittedName>
        <fullName evidence="2">Uncharacterized protein</fullName>
    </submittedName>
</protein>
<evidence type="ECO:0000256" key="1">
    <source>
        <dbReference type="SAM" id="MobiDB-lite"/>
    </source>
</evidence>
<gene>
    <name evidence="2" type="ORF">SDC9_86369</name>
</gene>
<feature type="region of interest" description="Disordered" evidence="1">
    <location>
        <begin position="1"/>
        <end position="47"/>
    </location>
</feature>
<reference evidence="2" key="1">
    <citation type="submission" date="2019-08" db="EMBL/GenBank/DDBJ databases">
        <authorList>
            <person name="Kucharzyk K."/>
            <person name="Murdoch R.W."/>
            <person name="Higgins S."/>
            <person name="Loffler F."/>
        </authorList>
    </citation>
    <scope>NUCLEOTIDE SEQUENCE</scope>
</reference>
<name>A0A644ZFS3_9ZZZZ</name>
<sequence>MEGNHEQRDKQYCENDDGGHPGKSRHCSDGNQSGDRAAGLERVAGDPKGLQNTLCKLISVLEKDHMSQRSE</sequence>
<proteinExistence type="predicted"/>